<protein>
    <submittedName>
        <fullName evidence="1">DUF2711 family protein</fullName>
    </submittedName>
</protein>
<keyword evidence="2" id="KW-1185">Reference proteome</keyword>
<comment type="caution">
    <text evidence="1">The sequence shown here is derived from an EMBL/GenBank/DDBJ whole genome shotgun (WGS) entry which is preliminary data.</text>
</comment>
<gene>
    <name evidence="1" type="ORF">U9M73_12940</name>
</gene>
<sequence length="109" mass="12529">MRFISHFLIATIIEVFKSKGITKIQYSEPIFDTSGEILVDDITNKNFYEMAPSEIIVTYETNDTAFLSVYDSLITLILSNDINTKEIITSEGWEAIECNEATMINWYLE</sequence>
<dbReference type="Pfam" id="PF10924">
    <property type="entry name" value="DUF2711"/>
    <property type="match status" value="1"/>
</dbReference>
<reference evidence="1 2" key="1">
    <citation type="submission" date="2023-12" db="EMBL/GenBank/DDBJ databases">
        <title>Whole genome sequencing of Paenibacillus phoenicis isolated from the Phoenix Mars Lander spacecraft assembly facility.</title>
        <authorList>
            <person name="Garcia A."/>
            <person name="Venkateswaran K."/>
        </authorList>
    </citation>
    <scope>NUCLEOTIDE SEQUENCE [LARGE SCALE GENOMIC DNA]</scope>
    <source>
        <strain evidence="1 2">3PO2SA</strain>
    </source>
</reference>
<name>A0ABU5PLY3_9BACL</name>
<proteinExistence type="predicted"/>
<dbReference type="InterPro" id="IPR024250">
    <property type="entry name" value="DUF2711"/>
</dbReference>
<organism evidence="1 2">
    <name type="scientific">Paenibacillus phoenicis</name>
    <dbReference type="NCBI Taxonomy" id="554117"/>
    <lineage>
        <taxon>Bacteria</taxon>
        <taxon>Bacillati</taxon>
        <taxon>Bacillota</taxon>
        <taxon>Bacilli</taxon>
        <taxon>Bacillales</taxon>
        <taxon>Paenibacillaceae</taxon>
        <taxon>Paenibacillus</taxon>
    </lineage>
</organism>
<evidence type="ECO:0000313" key="2">
    <source>
        <dbReference type="Proteomes" id="UP001292216"/>
    </source>
</evidence>
<dbReference type="Proteomes" id="UP001292216">
    <property type="component" value="Unassembled WGS sequence"/>
</dbReference>
<dbReference type="RefSeq" id="WP_323077584.1">
    <property type="nucleotide sequence ID" value="NZ_CBCSKM010000028.1"/>
</dbReference>
<evidence type="ECO:0000313" key="1">
    <source>
        <dbReference type="EMBL" id="MEA3570891.1"/>
    </source>
</evidence>
<accession>A0ABU5PLY3</accession>
<dbReference type="EMBL" id="JAYERP010000001">
    <property type="protein sequence ID" value="MEA3570891.1"/>
    <property type="molecule type" value="Genomic_DNA"/>
</dbReference>